<sequence length="213" mass="23791">MKILILGAAGQIGKLVTDYLLEQTNHQLVLYARNAGVRLNVKEPARVNLVDGDFSDQDKLMAAMKTVDFVYLNDMNSRAGVRNIVTAMKETGVKRIAVASILGIYDEVPGAFGAWNRKMVGDSGIRKHKETAAMIETPELDYTILRLTWLYDKDANKNYMLTFKGDPFQGAQVTRQAVAQLVVDIINDASDKFVRRSLGVSEPNTNWDKPSFY</sequence>
<evidence type="ECO:0000313" key="2">
    <source>
        <dbReference type="EMBL" id="MBT1712360.1"/>
    </source>
</evidence>
<protein>
    <submittedName>
        <fullName evidence="2">NAD(P)H-binding protein</fullName>
    </submittedName>
</protein>
<comment type="caution">
    <text evidence="2">The sequence shown here is derived from an EMBL/GenBank/DDBJ whole genome shotgun (WGS) entry which is preliminary data.</text>
</comment>
<dbReference type="InterPro" id="IPR016040">
    <property type="entry name" value="NAD(P)-bd_dom"/>
</dbReference>
<dbReference type="InterPro" id="IPR036291">
    <property type="entry name" value="NAD(P)-bd_dom_sf"/>
</dbReference>
<dbReference type="AlphaFoldDB" id="A0AAP2E4C9"/>
<keyword evidence="3" id="KW-1185">Reference proteome</keyword>
<accession>A0AAP2E4C9</accession>
<dbReference type="PANTHER" id="PTHR15020">
    <property type="entry name" value="FLAVIN REDUCTASE-RELATED"/>
    <property type="match status" value="1"/>
</dbReference>
<organism evidence="2 3">
    <name type="scientific">Dawidia cretensis</name>
    <dbReference type="NCBI Taxonomy" id="2782350"/>
    <lineage>
        <taxon>Bacteria</taxon>
        <taxon>Pseudomonadati</taxon>
        <taxon>Bacteroidota</taxon>
        <taxon>Cytophagia</taxon>
        <taxon>Cytophagales</taxon>
        <taxon>Chryseotaleaceae</taxon>
        <taxon>Dawidia</taxon>
    </lineage>
</organism>
<dbReference type="Gene3D" id="3.40.50.720">
    <property type="entry name" value="NAD(P)-binding Rossmann-like Domain"/>
    <property type="match status" value="1"/>
</dbReference>
<gene>
    <name evidence="2" type="ORF">KK062_29220</name>
</gene>
<dbReference type="SUPFAM" id="SSF51735">
    <property type="entry name" value="NAD(P)-binding Rossmann-fold domains"/>
    <property type="match status" value="1"/>
</dbReference>
<name>A0AAP2E4C9_9BACT</name>
<dbReference type="EMBL" id="JAHESE010000062">
    <property type="protein sequence ID" value="MBT1712360.1"/>
    <property type="molecule type" value="Genomic_DNA"/>
</dbReference>
<evidence type="ECO:0000259" key="1">
    <source>
        <dbReference type="Pfam" id="PF13460"/>
    </source>
</evidence>
<evidence type="ECO:0000313" key="3">
    <source>
        <dbReference type="Proteomes" id="UP001319080"/>
    </source>
</evidence>
<reference evidence="2 3" key="1">
    <citation type="submission" date="2021-05" db="EMBL/GenBank/DDBJ databases">
        <title>A Polyphasic approach of four new species of the genus Ohtaekwangia: Ohtaekwangia histidinii sp. nov., Ohtaekwangia cretensis sp. nov., Ohtaekwangia indiensis sp. nov., Ohtaekwangia reichenbachii sp. nov. from diverse environment.</title>
        <authorList>
            <person name="Octaviana S."/>
        </authorList>
    </citation>
    <scope>NUCLEOTIDE SEQUENCE [LARGE SCALE GENOMIC DNA]</scope>
    <source>
        <strain evidence="2 3">PWU5</strain>
    </source>
</reference>
<dbReference type="PANTHER" id="PTHR15020:SF50">
    <property type="entry name" value="UPF0659 PROTEIN YMR090W"/>
    <property type="match status" value="1"/>
</dbReference>
<dbReference type="Pfam" id="PF13460">
    <property type="entry name" value="NAD_binding_10"/>
    <property type="match status" value="1"/>
</dbReference>
<proteinExistence type="predicted"/>
<dbReference type="RefSeq" id="WP_254087925.1">
    <property type="nucleotide sequence ID" value="NZ_JAHESE010000062.1"/>
</dbReference>
<feature type="domain" description="NAD(P)-binding" evidence="1">
    <location>
        <begin position="7"/>
        <end position="188"/>
    </location>
</feature>
<dbReference type="Proteomes" id="UP001319080">
    <property type="component" value="Unassembled WGS sequence"/>
</dbReference>